<name>A0ABN1K3V5_9BURK</name>
<reference evidence="1 2" key="1">
    <citation type="journal article" date="2019" name="Int. J. Syst. Evol. Microbiol.">
        <title>The Global Catalogue of Microorganisms (GCM) 10K type strain sequencing project: providing services to taxonomists for standard genome sequencing and annotation.</title>
        <authorList>
            <consortium name="The Broad Institute Genomics Platform"/>
            <consortium name="The Broad Institute Genome Sequencing Center for Infectious Disease"/>
            <person name="Wu L."/>
            <person name="Ma J."/>
        </authorList>
    </citation>
    <scope>NUCLEOTIDE SEQUENCE [LARGE SCALE GENOMIC DNA]</scope>
    <source>
        <strain evidence="1 2">JCM 15503</strain>
    </source>
</reference>
<evidence type="ECO:0000313" key="1">
    <source>
        <dbReference type="EMBL" id="GAA0753990.1"/>
    </source>
</evidence>
<keyword evidence="2" id="KW-1185">Reference proteome</keyword>
<sequence>MTVVALLNYEGVPVLIADSMISIERKGDSIPIPTLGDTRRFDLPFSIVDLRRKLVRVNENCVLGFAGTVKLANEFIAKLLEASGTTGVITQEIFESTYYEFDETARTEVGVVGFSWDPQEGVGYFLKLNAAMIDLPYLGKCFVAGSGAEAFARWLAAFGNGMIGTEAADGSPFVCAEDQAYSVLGRLVNLDSMQLGQDTVPPSIWKGYGGWYEAMHFQVNGFQSAERLTLFDLSCEQGSKSIKLTRVYLNHIVGDVNVVISAAYDAPIEGVATERDYIFQIPVSDFSKYLIRQDRHQLIPRASFNDLAQAIEKVENAVCHLHVGHVWTEESMRRQMAEDMRWELLGDKAMAIQRFVEYKLKERAESAPFRLEVATDILSLRVSREWLASKLPGVTFKSGLLIDSYD</sequence>
<comment type="caution">
    <text evidence="1">The sequence shown here is derived from an EMBL/GenBank/DDBJ whole genome shotgun (WGS) entry which is preliminary data.</text>
</comment>
<organism evidence="1 2">
    <name type="scientific">Ideonella azotifigens</name>
    <dbReference type="NCBI Taxonomy" id="513160"/>
    <lineage>
        <taxon>Bacteria</taxon>
        <taxon>Pseudomonadati</taxon>
        <taxon>Pseudomonadota</taxon>
        <taxon>Betaproteobacteria</taxon>
        <taxon>Burkholderiales</taxon>
        <taxon>Sphaerotilaceae</taxon>
        <taxon>Ideonella</taxon>
    </lineage>
</organism>
<gene>
    <name evidence="1" type="ORF">GCM10009107_30030</name>
</gene>
<dbReference type="RefSeq" id="WP_141291290.1">
    <property type="nucleotide sequence ID" value="NZ_BAAAEW010000018.1"/>
</dbReference>
<evidence type="ECO:0000313" key="2">
    <source>
        <dbReference type="Proteomes" id="UP001500279"/>
    </source>
</evidence>
<dbReference type="Proteomes" id="UP001500279">
    <property type="component" value="Unassembled WGS sequence"/>
</dbReference>
<accession>A0ABN1K3V5</accession>
<dbReference type="EMBL" id="BAAAEW010000018">
    <property type="protein sequence ID" value="GAA0753990.1"/>
    <property type="molecule type" value="Genomic_DNA"/>
</dbReference>
<proteinExistence type="predicted"/>
<protein>
    <submittedName>
        <fullName evidence="1">Uncharacterized protein</fullName>
    </submittedName>
</protein>